<organism evidence="1 2">
    <name type="scientific">Helianthus annuus</name>
    <name type="common">Common sunflower</name>
    <dbReference type="NCBI Taxonomy" id="4232"/>
    <lineage>
        <taxon>Eukaryota</taxon>
        <taxon>Viridiplantae</taxon>
        <taxon>Streptophyta</taxon>
        <taxon>Embryophyta</taxon>
        <taxon>Tracheophyta</taxon>
        <taxon>Spermatophyta</taxon>
        <taxon>Magnoliopsida</taxon>
        <taxon>eudicotyledons</taxon>
        <taxon>Gunneridae</taxon>
        <taxon>Pentapetalae</taxon>
        <taxon>asterids</taxon>
        <taxon>campanulids</taxon>
        <taxon>Asterales</taxon>
        <taxon>Asteraceae</taxon>
        <taxon>Asteroideae</taxon>
        <taxon>Heliantheae alliance</taxon>
        <taxon>Heliantheae</taxon>
        <taxon>Helianthus</taxon>
    </lineage>
</organism>
<sequence length="50" mass="5853">MFDRPFFLCHIHLFQYMLSSLILLCFQSTIPSSHQIRPKLKLKNGKAATM</sequence>
<dbReference type="Proteomes" id="UP000215914">
    <property type="component" value="Unassembled WGS sequence"/>
</dbReference>
<dbReference type="AlphaFoldDB" id="A0A9K3NFJ1"/>
<evidence type="ECO:0000313" key="2">
    <source>
        <dbReference type="Proteomes" id="UP000215914"/>
    </source>
</evidence>
<reference evidence="1" key="2">
    <citation type="submission" date="2020-06" db="EMBL/GenBank/DDBJ databases">
        <title>Helianthus annuus Genome sequencing and assembly Release 2.</title>
        <authorList>
            <person name="Gouzy J."/>
            <person name="Langlade N."/>
            <person name="Munos S."/>
        </authorList>
    </citation>
    <scope>NUCLEOTIDE SEQUENCE</scope>
    <source>
        <tissue evidence="1">Leaves</tissue>
    </source>
</reference>
<keyword evidence="2" id="KW-1185">Reference proteome</keyword>
<gene>
    <name evidence="1" type="ORF">HanXRQr2_Chr07g0291161</name>
</gene>
<protein>
    <submittedName>
        <fullName evidence="1">Uncharacterized protein</fullName>
    </submittedName>
</protein>
<evidence type="ECO:0000313" key="1">
    <source>
        <dbReference type="EMBL" id="KAF5798291.1"/>
    </source>
</evidence>
<dbReference type="EMBL" id="MNCJ02000322">
    <property type="protein sequence ID" value="KAF5798291.1"/>
    <property type="molecule type" value="Genomic_DNA"/>
</dbReference>
<dbReference type="Gramene" id="mRNA:HanXRQr2_Chr07g0291161">
    <property type="protein sequence ID" value="CDS:HanXRQr2_Chr07g0291161.1"/>
    <property type="gene ID" value="HanXRQr2_Chr07g0291161"/>
</dbReference>
<comment type="caution">
    <text evidence="1">The sequence shown here is derived from an EMBL/GenBank/DDBJ whole genome shotgun (WGS) entry which is preliminary data.</text>
</comment>
<proteinExistence type="predicted"/>
<name>A0A9K3NFJ1_HELAN</name>
<reference evidence="1" key="1">
    <citation type="journal article" date="2017" name="Nature">
        <title>The sunflower genome provides insights into oil metabolism, flowering and Asterid evolution.</title>
        <authorList>
            <person name="Badouin H."/>
            <person name="Gouzy J."/>
            <person name="Grassa C.J."/>
            <person name="Murat F."/>
            <person name="Staton S.E."/>
            <person name="Cottret L."/>
            <person name="Lelandais-Briere C."/>
            <person name="Owens G.L."/>
            <person name="Carrere S."/>
            <person name="Mayjonade B."/>
            <person name="Legrand L."/>
            <person name="Gill N."/>
            <person name="Kane N.C."/>
            <person name="Bowers J.E."/>
            <person name="Hubner S."/>
            <person name="Bellec A."/>
            <person name="Berard A."/>
            <person name="Berges H."/>
            <person name="Blanchet N."/>
            <person name="Boniface M.C."/>
            <person name="Brunel D."/>
            <person name="Catrice O."/>
            <person name="Chaidir N."/>
            <person name="Claudel C."/>
            <person name="Donnadieu C."/>
            <person name="Faraut T."/>
            <person name="Fievet G."/>
            <person name="Helmstetter N."/>
            <person name="King M."/>
            <person name="Knapp S.J."/>
            <person name="Lai Z."/>
            <person name="Le Paslier M.C."/>
            <person name="Lippi Y."/>
            <person name="Lorenzon L."/>
            <person name="Mandel J.R."/>
            <person name="Marage G."/>
            <person name="Marchand G."/>
            <person name="Marquand E."/>
            <person name="Bret-Mestries E."/>
            <person name="Morien E."/>
            <person name="Nambeesan S."/>
            <person name="Nguyen T."/>
            <person name="Pegot-Espagnet P."/>
            <person name="Pouilly N."/>
            <person name="Raftis F."/>
            <person name="Sallet E."/>
            <person name="Schiex T."/>
            <person name="Thomas J."/>
            <person name="Vandecasteele C."/>
            <person name="Vares D."/>
            <person name="Vear F."/>
            <person name="Vautrin S."/>
            <person name="Crespi M."/>
            <person name="Mangin B."/>
            <person name="Burke J.M."/>
            <person name="Salse J."/>
            <person name="Munos S."/>
            <person name="Vincourt P."/>
            <person name="Rieseberg L.H."/>
            <person name="Langlade N.B."/>
        </authorList>
    </citation>
    <scope>NUCLEOTIDE SEQUENCE</scope>
    <source>
        <tissue evidence="1">Leaves</tissue>
    </source>
</reference>
<accession>A0A9K3NFJ1</accession>